<feature type="compositionally biased region" description="Basic and acidic residues" evidence="1">
    <location>
        <begin position="1"/>
        <end position="23"/>
    </location>
</feature>
<gene>
    <name evidence="2" type="ORF">GCM10022232_89970</name>
</gene>
<accession>A0ABP7TR39</accession>
<evidence type="ECO:0000313" key="3">
    <source>
        <dbReference type="Proteomes" id="UP001500456"/>
    </source>
</evidence>
<keyword evidence="3" id="KW-1185">Reference proteome</keyword>
<dbReference type="EMBL" id="BAAAZX010000048">
    <property type="protein sequence ID" value="GAA4030060.1"/>
    <property type="molecule type" value="Genomic_DNA"/>
</dbReference>
<proteinExistence type="predicted"/>
<evidence type="ECO:0000313" key="2">
    <source>
        <dbReference type="EMBL" id="GAA4030060.1"/>
    </source>
</evidence>
<evidence type="ECO:0000256" key="1">
    <source>
        <dbReference type="SAM" id="MobiDB-lite"/>
    </source>
</evidence>
<organism evidence="2 3">
    <name type="scientific">Streptomyces plumbiresistens</name>
    <dbReference type="NCBI Taxonomy" id="511811"/>
    <lineage>
        <taxon>Bacteria</taxon>
        <taxon>Bacillati</taxon>
        <taxon>Actinomycetota</taxon>
        <taxon>Actinomycetes</taxon>
        <taxon>Kitasatosporales</taxon>
        <taxon>Streptomycetaceae</taxon>
        <taxon>Streptomyces</taxon>
    </lineage>
</organism>
<reference evidence="3" key="1">
    <citation type="journal article" date="2019" name="Int. J. Syst. Evol. Microbiol.">
        <title>The Global Catalogue of Microorganisms (GCM) 10K type strain sequencing project: providing services to taxonomists for standard genome sequencing and annotation.</title>
        <authorList>
            <consortium name="The Broad Institute Genomics Platform"/>
            <consortium name="The Broad Institute Genome Sequencing Center for Infectious Disease"/>
            <person name="Wu L."/>
            <person name="Ma J."/>
        </authorList>
    </citation>
    <scope>NUCLEOTIDE SEQUENCE [LARGE SCALE GENOMIC DNA]</scope>
    <source>
        <strain evidence="3">JCM 16924</strain>
    </source>
</reference>
<name>A0ABP7TR39_9ACTN</name>
<feature type="region of interest" description="Disordered" evidence="1">
    <location>
        <begin position="1"/>
        <end position="75"/>
    </location>
</feature>
<feature type="compositionally biased region" description="Polar residues" evidence="1">
    <location>
        <begin position="60"/>
        <end position="75"/>
    </location>
</feature>
<protein>
    <submittedName>
        <fullName evidence="2">Uncharacterized protein</fullName>
    </submittedName>
</protein>
<sequence length="75" mass="7926">MDGGAEDAHFGGHKGDCAARADTLDQQPPAVNAQTGIAVQREDLRAVQSWTAPRPGGLRHNSSPATVNNARDQYT</sequence>
<comment type="caution">
    <text evidence="2">The sequence shown here is derived from an EMBL/GenBank/DDBJ whole genome shotgun (WGS) entry which is preliminary data.</text>
</comment>
<dbReference type="Proteomes" id="UP001500456">
    <property type="component" value="Unassembled WGS sequence"/>
</dbReference>